<organism evidence="1 2">
    <name type="scientific">Gnathostoma spinigerum</name>
    <dbReference type="NCBI Taxonomy" id="75299"/>
    <lineage>
        <taxon>Eukaryota</taxon>
        <taxon>Metazoa</taxon>
        <taxon>Ecdysozoa</taxon>
        <taxon>Nematoda</taxon>
        <taxon>Chromadorea</taxon>
        <taxon>Rhabditida</taxon>
        <taxon>Spirurina</taxon>
        <taxon>Gnathostomatomorpha</taxon>
        <taxon>Gnathostomatoidea</taxon>
        <taxon>Gnathostomatidae</taxon>
        <taxon>Gnathostoma</taxon>
    </lineage>
</organism>
<gene>
    <name evidence="1" type="ORF">AB6A40_005484</name>
</gene>
<reference evidence="1 2" key="1">
    <citation type="submission" date="2024-08" db="EMBL/GenBank/DDBJ databases">
        <title>Gnathostoma spinigerum genome.</title>
        <authorList>
            <person name="Gonzalez-Bertolin B."/>
            <person name="Monzon S."/>
            <person name="Zaballos A."/>
            <person name="Jimenez P."/>
            <person name="Dekumyoy P."/>
            <person name="Varona S."/>
            <person name="Cuesta I."/>
            <person name="Sumanam S."/>
            <person name="Adisakwattana P."/>
            <person name="Gasser R.B."/>
            <person name="Hernandez-Gonzalez A."/>
            <person name="Young N.D."/>
            <person name="Perteguer M.J."/>
        </authorList>
    </citation>
    <scope>NUCLEOTIDE SEQUENCE [LARGE SCALE GENOMIC DNA]</scope>
    <source>
        <strain evidence="1">AL3</strain>
        <tissue evidence="1">Liver</tissue>
    </source>
</reference>
<evidence type="ECO:0000313" key="1">
    <source>
        <dbReference type="EMBL" id="MFH4978775.1"/>
    </source>
</evidence>
<evidence type="ECO:0000313" key="2">
    <source>
        <dbReference type="Proteomes" id="UP001608902"/>
    </source>
</evidence>
<accession>A0ABD6EGP7</accession>
<keyword evidence="2" id="KW-1185">Reference proteome</keyword>
<dbReference type="EMBL" id="JBGFUD010003517">
    <property type="protein sequence ID" value="MFH4978775.1"/>
    <property type="molecule type" value="Genomic_DNA"/>
</dbReference>
<name>A0ABD6EGP7_9BILA</name>
<dbReference type="AlphaFoldDB" id="A0ABD6EGP7"/>
<sequence length="319" mass="36881">MSTEMLDVFANFTIDDGFCSEEGKRRSSEPTIRPDEYIPAVQYKGWFFDEELVKRHKDPREYLRYQAEYAYLHREYKKALMKYEELFNSYEHKGTVSFAVLYSLVQSAIKERTLGDFRLNDLLENHLASLISSYSDQLQFWDICLQFYSDVTANYTSALKYAILLCSSVDLPEHWLLLGKPTTSGNNPRMRVGAMCRALNLLKIREKNSKGFVRALTQVKISRLDAKINEEFPQNVVKEAIKNVCFDLSKPNFPVISRDFLPPHISRSKGLLKNATDQAAMIESFVRRFRSHWSKNGGCFYSKRSIHEKGSCVRIGSSI</sequence>
<proteinExistence type="predicted"/>
<comment type="caution">
    <text evidence="1">The sequence shown here is derived from an EMBL/GenBank/DDBJ whole genome shotgun (WGS) entry which is preliminary data.</text>
</comment>
<dbReference type="Proteomes" id="UP001608902">
    <property type="component" value="Unassembled WGS sequence"/>
</dbReference>
<protein>
    <submittedName>
        <fullName evidence="1">Uncharacterized protein</fullName>
    </submittedName>
</protein>